<dbReference type="GO" id="GO:0016787">
    <property type="term" value="F:hydrolase activity"/>
    <property type="evidence" value="ECO:0007669"/>
    <property type="project" value="UniProtKB-KW"/>
</dbReference>
<dbReference type="Pfam" id="PF00561">
    <property type="entry name" value="Abhydrolase_1"/>
    <property type="match status" value="1"/>
</dbReference>
<evidence type="ECO:0000313" key="3">
    <source>
        <dbReference type="Proteomes" id="UP001500635"/>
    </source>
</evidence>
<keyword evidence="3" id="KW-1185">Reference proteome</keyword>
<dbReference type="SUPFAM" id="SSF53474">
    <property type="entry name" value="alpha/beta-Hydrolases"/>
    <property type="match status" value="1"/>
</dbReference>
<reference evidence="3" key="1">
    <citation type="journal article" date="2019" name="Int. J. Syst. Evol. Microbiol.">
        <title>The Global Catalogue of Microorganisms (GCM) 10K type strain sequencing project: providing services to taxonomists for standard genome sequencing and annotation.</title>
        <authorList>
            <consortium name="The Broad Institute Genomics Platform"/>
            <consortium name="The Broad Institute Genome Sequencing Center for Infectious Disease"/>
            <person name="Wu L."/>
            <person name="Ma J."/>
        </authorList>
    </citation>
    <scope>NUCLEOTIDE SEQUENCE [LARGE SCALE GENOMIC DNA]</scope>
    <source>
        <strain evidence="3">JCM 17688</strain>
    </source>
</reference>
<dbReference type="Proteomes" id="UP001500635">
    <property type="component" value="Unassembled WGS sequence"/>
</dbReference>
<dbReference type="Gene3D" id="3.40.50.1820">
    <property type="entry name" value="alpha/beta hydrolase"/>
    <property type="match status" value="1"/>
</dbReference>
<organism evidence="2 3">
    <name type="scientific">Tsukamurella soli</name>
    <dbReference type="NCBI Taxonomy" id="644556"/>
    <lineage>
        <taxon>Bacteria</taxon>
        <taxon>Bacillati</taxon>
        <taxon>Actinomycetota</taxon>
        <taxon>Actinomycetes</taxon>
        <taxon>Mycobacteriales</taxon>
        <taxon>Tsukamurellaceae</taxon>
        <taxon>Tsukamurella</taxon>
    </lineage>
</organism>
<dbReference type="PANTHER" id="PTHR43798">
    <property type="entry name" value="MONOACYLGLYCEROL LIPASE"/>
    <property type="match status" value="1"/>
</dbReference>
<name>A0ABP8KE33_9ACTN</name>
<keyword evidence="2" id="KW-0378">Hydrolase</keyword>
<accession>A0ABP8KE33</accession>
<sequence length="253" mass="25950">MPSQHVSTFAAPDGTVLAYRDVGAGHPVILLHGFVATGAMWSDAGITDRFVQQGFRVILPDLRGHGASARPHAAPADVLAADGLALIDALGLETYALGGYSLGARVAVRMLVRGARPTRALLGGQGMEQVRGSRGDRYRPMLTALAEGRAGDDGAAEWLRRSGNDPRALLAVLDTLVPTTPSELGAVPTESLVVLGAGDERRASGPALAQSLGDARYIEVPGDHAGALATPEFGEVAVDFLSPGPSSSGSDGA</sequence>
<dbReference type="InterPro" id="IPR029058">
    <property type="entry name" value="AB_hydrolase_fold"/>
</dbReference>
<comment type="caution">
    <text evidence="2">The sequence shown here is derived from an EMBL/GenBank/DDBJ whole genome shotgun (WGS) entry which is preliminary data.</text>
</comment>
<dbReference type="EMBL" id="BAABFR010000132">
    <property type="protein sequence ID" value="GAA4405047.1"/>
    <property type="molecule type" value="Genomic_DNA"/>
</dbReference>
<evidence type="ECO:0000259" key="1">
    <source>
        <dbReference type="Pfam" id="PF00561"/>
    </source>
</evidence>
<feature type="domain" description="AB hydrolase-1" evidence="1">
    <location>
        <begin position="27"/>
        <end position="113"/>
    </location>
</feature>
<evidence type="ECO:0000313" key="2">
    <source>
        <dbReference type="EMBL" id="GAA4405047.1"/>
    </source>
</evidence>
<proteinExistence type="predicted"/>
<gene>
    <name evidence="2" type="ORF">GCM10023147_47940</name>
</gene>
<dbReference type="RefSeq" id="WP_345000992.1">
    <property type="nucleotide sequence ID" value="NZ_BAABFR010000132.1"/>
</dbReference>
<dbReference type="InterPro" id="IPR000073">
    <property type="entry name" value="AB_hydrolase_1"/>
</dbReference>
<protein>
    <submittedName>
        <fullName evidence="2">Alpha/beta fold hydrolase</fullName>
    </submittedName>
</protein>
<dbReference type="InterPro" id="IPR050266">
    <property type="entry name" value="AB_hydrolase_sf"/>
</dbReference>